<feature type="chain" id="PRO_5009582368" evidence="1">
    <location>
        <begin position="20"/>
        <end position="223"/>
    </location>
</feature>
<evidence type="ECO:0000313" key="3">
    <source>
        <dbReference type="Proteomes" id="UP000178348"/>
    </source>
</evidence>
<dbReference type="AlphaFoldDB" id="A0A1G2CMA5"/>
<evidence type="ECO:0000256" key="1">
    <source>
        <dbReference type="SAM" id="SignalP"/>
    </source>
</evidence>
<sequence>MFVFAFVLLVATHGLLAHAQTAAPELFITWTASRSSAPPDFQGKIFPGAKSSISASVMLIDNGKAVDLSNETVYWYANNGFIDGGAGVTRVAFGATSVARNTINLRAQLPSYGENFVVKTIEIPVVVPEAVIDAPFPGGTFSQSPVKVKAYPFFFTVPDLSFLEFLWNVNGTEPTNREVPGELFINVPAGTANNSSFSVNLSIENPAAFGQTAKKQTGIIFKK</sequence>
<dbReference type="Proteomes" id="UP000178348">
    <property type="component" value="Unassembled WGS sequence"/>
</dbReference>
<evidence type="ECO:0000313" key="2">
    <source>
        <dbReference type="EMBL" id="OGZ02536.1"/>
    </source>
</evidence>
<proteinExistence type="predicted"/>
<protein>
    <submittedName>
        <fullName evidence="2">Uncharacterized protein</fullName>
    </submittedName>
</protein>
<accession>A0A1G2CMA5</accession>
<gene>
    <name evidence="2" type="ORF">A2946_01145</name>
</gene>
<dbReference type="EMBL" id="MHLB01000009">
    <property type="protein sequence ID" value="OGZ02536.1"/>
    <property type="molecule type" value="Genomic_DNA"/>
</dbReference>
<reference evidence="2 3" key="1">
    <citation type="journal article" date="2016" name="Nat. Commun.">
        <title>Thousands of microbial genomes shed light on interconnected biogeochemical processes in an aquifer system.</title>
        <authorList>
            <person name="Anantharaman K."/>
            <person name="Brown C.T."/>
            <person name="Hug L.A."/>
            <person name="Sharon I."/>
            <person name="Castelle C.J."/>
            <person name="Probst A.J."/>
            <person name="Thomas B.C."/>
            <person name="Singh A."/>
            <person name="Wilkins M.J."/>
            <person name="Karaoz U."/>
            <person name="Brodie E.L."/>
            <person name="Williams K.H."/>
            <person name="Hubbard S.S."/>
            <person name="Banfield J.F."/>
        </authorList>
    </citation>
    <scope>NUCLEOTIDE SEQUENCE [LARGE SCALE GENOMIC DNA]</scope>
</reference>
<name>A0A1G2CMA5_9BACT</name>
<feature type="signal peptide" evidence="1">
    <location>
        <begin position="1"/>
        <end position="19"/>
    </location>
</feature>
<comment type="caution">
    <text evidence="2">The sequence shown here is derived from an EMBL/GenBank/DDBJ whole genome shotgun (WGS) entry which is preliminary data.</text>
</comment>
<organism evidence="2 3">
    <name type="scientific">Candidatus Liptonbacteria bacterium RIFCSPLOWO2_01_FULL_53_13</name>
    <dbReference type="NCBI Taxonomy" id="1798651"/>
    <lineage>
        <taxon>Bacteria</taxon>
        <taxon>Candidatus Liptoniibacteriota</taxon>
    </lineage>
</organism>
<keyword evidence="1" id="KW-0732">Signal</keyword>